<sequence length="192" mass="21222">MSTTRLLVLGVVAGRDTAHGYAIHHELLSWNAQEWANVKWGSIYHALRQLTKEGKLEAVSGEDPTGRTDYRITPKGRAEFLELLRGALSSAGPHADLLSAGLAFMAALPRSEVIELLERRCGALEKERDDIAPVVGVADGWETPGTEHVPELFHLWYSNADHALTWTRGLIERLRAGAYTMADELTGETRPR</sequence>
<name>A0A1T4P3Z1_9ACTN</name>
<dbReference type="Pfam" id="PF03551">
    <property type="entry name" value="PadR"/>
    <property type="match status" value="1"/>
</dbReference>
<organism evidence="2 3">
    <name type="scientific">Marinactinospora thermotolerans DSM 45154</name>
    <dbReference type="NCBI Taxonomy" id="1122192"/>
    <lineage>
        <taxon>Bacteria</taxon>
        <taxon>Bacillati</taxon>
        <taxon>Actinomycetota</taxon>
        <taxon>Actinomycetes</taxon>
        <taxon>Streptosporangiales</taxon>
        <taxon>Nocardiopsidaceae</taxon>
        <taxon>Marinactinospora</taxon>
    </lineage>
</organism>
<dbReference type="STRING" id="1122192.SAMN02745673_01619"/>
<dbReference type="PANTHER" id="PTHR33169">
    <property type="entry name" value="PADR-FAMILY TRANSCRIPTIONAL REGULATOR"/>
    <property type="match status" value="1"/>
</dbReference>
<dbReference type="InterPro" id="IPR005149">
    <property type="entry name" value="Tscrpt_reg_PadR_N"/>
</dbReference>
<dbReference type="InterPro" id="IPR052509">
    <property type="entry name" value="Metal_resp_DNA-bind_regulator"/>
</dbReference>
<dbReference type="EMBL" id="FUWS01000004">
    <property type="protein sequence ID" value="SJZ86142.1"/>
    <property type="molecule type" value="Genomic_DNA"/>
</dbReference>
<keyword evidence="3" id="KW-1185">Reference proteome</keyword>
<dbReference type="InterPro" id="IPR036388">
    <property type="entry name" value="WH-like_DNA-bd_sf"/>
</dbReference>
<reference evidence="2 3" key="1">
    <citation type="submission" date="2017-02" db="EMBL/GenBank/DDBJ databases">
        <authorList>
            <person name="Peterson S.W."/>
        </authorList>
    </citation>
    <scope>NUCLEOTIDE SEQUENCE [LARGE SCALE GENOMIC DNA]</scope>
    <source>
        <strain evidence="2 3">DSM 45154</strain>
    </source>
</reference>
<dbReference type="InterPro" id="IPR036390">
    <property type="entry name" value="WH_DNA-bd_sf"/>
</dbReference>
<protein>
    <submittedName>
        <fullName evidence="2">DNA-binding transcriptional regulator, PadR family</fullName>
    </submittedName>
</protein>
<evidence type="ECO:0000313" key="3">
    <source>
        <dbReference type="Proteomes" id="UP000190637"/>
    </source>
</evidence>
<evidence type="ECO:0000313" key="2">
    <source>
        <dbReference type="EMBL" id="SJZ86142.1"/>
    </source>
</evidence>
<dbReference type="GO" id="GO:0003677">
    <property type="term" value="F:DNA binding"/>
    <property type="evidence" value="ECO:0007669"/>
    <property type="project" value="UniProtKB-KW"/>
</dbReference>
<gene>
    <name evidence="2" type="ORF">SAMN02745673_01619</name>
</gene>
<proteinExistence type="predicted"/>
<dbReference type="RefSeq" id="WP_078761013.1">
    <property type="nucleotide sequence ID" value="NZ_FUWS01000004.1"/>
</dbReference>
<accession>A0A1T4P3Z1</accession>
<dbReference type="OrthoDB" id="8443918at2"/>
<feature type="domain" description="Transcription regulator PadR N-terminal" evidence="1">
    <location>
        <begin position="8"/>
        <end position="80"/>
    </location>
</feature>
<evidence type="ECO:0000259" key="1">
    <source>
        <dbReference type="Pfam" id="PF03551"/>
    </source>
</evidence>
<dbReference type="SUPFAM" id="SSF46785">
    <property type="entry name" value="Winged helix' DNA-binding domain"/>
    <property type="match status" value="1"/>
</dbReference>
<dbReference type="PANTHER" id="PTHR33169:SF14">
    <property type="entry name" value="TRANSCRIPTIONAL REGULATOR RV3488"/>
    <property type="match status" value="1"/>
</dbReference>
<dbReference type="Gene3D" id="1.10.10.10">
    <property type="entry name" value="Winged helix-like DNA-binding domain superfamily/Winged helix DNA-binding domain"/>
    <property type="match status" value="1"/>
</dbReference>
<dbReference type="Proteomes" id="UP000190637">
    <property type="component" value="Unassembled WGS sequence"/>
</dbReference>
<keyword evidence="2" id="KW-0238">DNA-binding</keyword>
<dbReference type="AlphaFoldDB" id="A0A1T4P3Z1"/>